<dbReference type="RefSeq" id="WP_208473454.1">
    <property type="nucleotide sequence ID" value="NZ_JAGFNS010000057.1"/>
</dbReference>
<dbReference type="EMBL" id="JAGFNS010000057">
    <property type="protein sequence ID" value="MBO3744221.1"/>
    <property type="molecule type" value="Genomic_DNA"/>
</dbReference>
<protein>
    <submittedName>
        <fullName evidence="2">Uncharacterized protein</fullName>
    </submittedName>
</protein>
<keyword evidence="1" id="KW-0812">Transmembrane</keyword>
<accession>A0ABS3V068</accession>
<proteinExistence type="predicted"/>
<keyword evidence="1" id="KW-1133">Transmembrane helix</keyword>
<evidence type="ECO:0000256" key="1">
    <source>
        <dbReference type="SAM" id="Phobius"/>
    </source>
</evidence>
<keyword evidence="1" id="KW-0472">Membrane</keyword>
<gene>
    <name evidence="2" type="ORF">J5X75_42715</name>
</gene>
<sequence length="169" mass="18102">MTTSTPGRFRLFVRRHQLFSGLVGAGVSAVVALGVAYGPAAAARLSMRAEIDVPASIDRCARLDGRASVPDGKSLWLIAETPHGMYAPMQPINVDSDGRWTTTRTTIGDDTEAGKEFVFHLIALPEQWAGYLAEIDKRDPLPTVALLPPGADVLDSARTTRGGSQDRCP</sequence>
<organism evidence="2 3">
    <name type="scientific">Actinoplanes flavus</name>
    <dbReference type="NCBI Taxonomy" id="2820290"/>
    <lineage>
        <taxon>Bacteria</taxon>
        <taxon>Bacillati</taxon>
        <taxon>Actinomycetota</taxon>
        <taxon>Actinomycetes</taxon>
        <taxon>Micromonosporales</taxon>
        <taxon>Micromonosporaceae</taxon>
        <taxon>Actinoplanes</taxon>
    </lineage>
</organism>
<feature type="transmembrane region" description="Helical" evidence="1">
    <location>
        <begin position="18"/>
        <end position="38"/>
    </location>
</feature>
<dbReference type="Proteomes" id="UP000679690">
    <property type="component" value="Unassembled WGS sequence"/>
</dbReference>
<name>A0ABS3V068_9ACTN</name>
<reference evidence="2 3" key="1">
    <citation type="submission" date="2021-03" db="EMBL/GenBank/DDBJ databases">
        <title>Actinoplanes flavus sp. nov., a novel actinomycete isolated from Coconut Palm rhizosphere soil.</title>
        <authorList>
            <person name="Luo X."/>
        </authorList>
    </citation>
    <scope>NUCLEOTIDE SEQUENCE [LARGE SCALE GENOMIC DNA]</scope>
    <source>
        <strain evidence="2 3">NEAU-H7</strain>
    </source>
</reference>
<keyword evidence="3" id="KW-1185">Reference proteome</keyword>
<evidence type="ECO:0000313" key="2">
    <source>
        <dbReference type="EMBL" id="MBO3744221.1"/>
    </source>
</evidence>
<evidence type="ECO:0000313" key="3">
    <source>
        <dbReference type="Proteomes" id="UP000679690"/>
    </source>
</evidence>
<comment type="caution">
    <text evidence="2">The sequence shown here is derived from an EMBL/GenBank/DDBJ whole genome shotgun (WGS) entry which is preliminary data.</text>
</comment>